<protein>
    <recommendedName>
        <fullName evidence="2">Nudix hydrolase domain-containing protein</fullName>
    </recommendedName>
</protein>
<sequence length="186" mass="21082">MQKQNTPSPGAPAQRDDEIFDVVNEHDEVVGRAMRREVHARGLMHRATHVIIGDAQGRVFLQKRSMAKDIAPGRWDSACSGHVDSGETYEAAAVRELREETGMDAFALGGANPFETLFTLDPCEANGWEFLRVFRLRSHGPFDFKLNPAEIERGEWWTKSDLSRALAEHPKDFTYALRMLWEKLNA</sequence>
<dbReference type="SUPFAM" id="SSF55811">
    <property type="entry name" value="Nudix"/>
    <property type="match status" value="1"/>
</dbReference>
<dbReference type="EMBL" id="CP023004">
    <property type="protein sequence ID" value="AWI08338.1"/>
    <property type="molecule type" value="Genomic_DNA"/>
</dbReference>
<dbReference type="PROSITE" id="PS51462">
    <property type="entry name" value="NUDIX"/>
    <property type="match status" value="1"/>
</dbReference>
<dbReference type="InterPro" id="IPR020084">
    <property type="entry name" value="NUDIX_hydrolase_CS"/>
</dbReference>
<organism evidence="3 4">
    <name type="scientific">Ereboglobus luteus</name>
    <dbReference type="NCBI Taxonomy" id="1796921"/>
    <lineage>
        <taxon>Bacteria</taxon>
        <taxon>Pseudomonadati</taxon>
        <taxon>Verrucomicrobiota</taxon>
        <taxon>Opitutia</taxon>
        <taxon>Opitutales</taxon>
        <taxon>Opitutaceae</taxon>
        <taxon>Ereboglobus</taxon>
    </lineage>
</organism>
<evidence type="ECO:0000313" key="4">
    <source>
        <dbReference type="Proteomes" id="UP000244896"/>
    </source>
</evidence>
<gene>
    <name evidence="3" type="ORF">CKA38_02855</name>
</gene>
<dbReference type="AlphaFoldDB" id="A0A2U8E0H0"/>
<keyword evidence="4" id="KW-1185">Reference proteome</keyword>
<evidence type="ECO:0000259" key="2">
    <source>
        <dbReference type="PROSITE" id="PS51462"/>
    </source>
</evidence>
<proteinExistence type="predicted"/>
<accession>A0A2U8E0H0</accession>
<dbReference type="KEGG" id="elut:CKA38_02855"/>
<name>A0A2U8E0H0_9BACT</name>
<dbReference type="InterPro" id="IPR000086">
    <property type="entry name" value="NUDIX_hydrolase_dom"/>
</dbReference>
<dbReference type="RefSeq" id="WP_108824144.1">
    <property type="nucleotide sequence ID" value="NZ_CP023004.1"/>
</dbReference>
<dbReference type="PANTHER" id="PTHR10885">
    <property type="entry name" value="ISOPENTENYL-DIPHOSPHATE DELTA-ISOMERASE"/>
    <property type="match status" value="1"/>
</dbReference>
<evidence type="ECO:0000256" key="1">
    <source>
        <dbReference type="ARBA" id="ARBA00022801"/>
    </source>
</evidence>
<dbReference type="Gene3D" id="3.90.79.10">
    <property type="entry name" value="Nucleoside Triphosphate Pyrophosphohydrolase"/>
    <property type="match status" value="1"/>
</dbReference>
<evidence type="ECO:0000313" key="3">
    <source>
        <dbReference type="EMBL" id="AWI08338.1"/>
    </source>
</evidence>
<dbReference type="Pfam" id="PF00293">
    <property type="entry name" value="NUDIX"/>
    <property type="match status" value="1"/>
</dbReference>
<dbReference type="OrthoDB" id="9804563at2"/>
<dbReference type="Proteomes" id="UP000244896">
    <property type="component" value="Chromosome"/>
</dbReference>
<reference evidence="3 4" key="1">
    <citation type="journal article" date="2018" name="Syst. Appl. Microbiol.">
        <title>Ereboglobus luteus gen. nov. sp. nov. from cockroach guts, and new insights into the oxygen relationship of the genera Opitutus and Didymococcus (Verrucomicrobia: Opitutaceae).</title>
        <authorList>
            <person name="Tegtmeier D."/>
            <person name="Belitz A."/>
            <person name="Radek R."/>
            <person name="Heimerl T."/>
            <person name="Brune A."/>
        </authorList>
    </citation>
    <scope>NUCLEOTIDE SEQUENCE [LARGE SCALE GENOMIC DNA]</scope>
    <source>
        <strain evidence="3 4">Ho45</strain>
    </source>
</reference>
<dbReference type="InterPro" id="IPR015797">
    <property type="entry name" value="NUDIX_hydrolase-like_dom_sf"/>
</dbReference>
<dbReference type="CDD" id="cd04692">
    <property type="entry name" value="NUDIX_Hydrolase"/>
    <property type="match status" value="1"/>
</dbReference>
<feature type="domain" description="Nudix hydrolase" evidence="2">
    <location>
        <begin position="43"/>
        <end position="179"/>
    </location>
</feature>
<dbReference type="GO" id="GO:0016787">
    <property type="term" value="F:hydrolase activity"/>
    <property type="evidence" value="ECO:0007669"/>
    <property type="project" value="UniProtKB-KW"/>
</dbReference>
<keyword evidence="1" id="KW-0378">Hydrolase</keyword>
<dbReference type="PROSITE" id="PS00893">
    <property type="entry name" value="NUDIX_BOX"/>
    <property type="match status" value="1"/>
</dbReference>
<dbReference type="PANTHER" id="PTHR10885:SF0">
    <property type="entry name" value="ISOPENTENYL-DIPHOSPHATE DELTA-ISOMERASE"/>
    <property type="match status" value="1"/>
</dbReference>